<dbReference type="InterPro" id="IPR005170">
    <property type="entry name" value="Transptr-assoc_dom"/>
</dbReference>
<dbReference type="InterPro" id="IPR002550">
    <property type="entry name" value="CNNM"/>
</dbReference>
<evidence type="ECO:0000256" key="11">
    <source>
        <dbReference type="SAM" id="Phobius"/>
    </source>
</evidence>
<comment type="similarity">
    <text evidence="2">Belongs to the UPF0053 family.</text>
</comment>
<evidence type="ECO:0000256" key="8">
    <source>
        <dbReference type="ARBA" id="ARBA00023136"/>
    </source>
</evidence>
<dbReference type="Pfam" id="PF00571">
    <property type="entry name" value="CBS"/>
    <property type="match status" value="1"/>
</dbReference>
<dbReference type="Gene3D" id="3.30.465.10">
    <property type="match status" value="1"/>
</dbReference>
<dbReference type="InterPro" id="IPR000644">
    <property type="entry name" value="CBS_dom"/>
</dbReference>
<dbReference type="SUPFAM" id="SSF54631">
    <property type="entry name" value="CBS-domain pair"/>
    <property type="match status" value="1"/>
</dbReference>
<evidence type="ECO:0000313" key="15">
    <source>
        <dbReference type="Proteomes" id="UP001213691"/>
    </source>
</evidence>
<dbReference type="InterPro" id="IPR046342">
    <property type="entry name" value="CBS_dom_sf"/>
</dbReference>
<dbReference type="InterPro" id="IPR044751">
    <property type="entry name" value="Ion_transp-like_CBS"/>
</dbReference>
<evidence type="ECO:0000256" key="3">
    <source>
        <dbReference type="ARBA" id="ARBA00022475"/>
    </source>
</evidence>
<keyword evidence="5" id="KW-0677">Repeat</keyword>
<dbReference type="InterPro" id="IPR016169">
    <property type="entry name" value="FAD-bd_PCMH_sub2"/>
</dbReference>
<dbReference type="EMBL" id="JAQQPZ010000006">
    <property type="protein sequence ID" value="MDD8059429.1"/>
    <property type="molecule type" value="Genomic_DNA"/>
</dbReference>
<dbReference type="RefSeq" id="WP_238102634.1">
    <property type="nucleotide sequence ID" value="NZ_JAQQPZ010000006.1"/>
</dbReference>
<dbReference type="Proteomes" id="UP001213691">
    <property type="component" value="Unassembled WGS sequence"/>
</dbReference>
<evidence type="ECO:0000256" key="2">
    <source>
        <dbReference type="ARBA" id="ARBA00006337"/>
    </source>
</evidence>
<evidence type="ECO:0000256" key="6">
    <source>
        <dbReference type="ARBA" id="ARBA00022989"/>
    </source>
</evidence>
<reference evidence="14 15" key="1">
    <citation type="submission" date="2023-02" db="EMBL/GenBank/DDBJ databases">
        <title>Genome sequence of Shewanella metallivivens ER-Te-42B-Light, sp. nov., enriched from sulfide tube worms (Riftia pachyptila) isolated from Explorer Ridge in the Pacific Ocean.</title>
        <authorList>
            <person name="Maltman C."/>
            <person name="Kuzyk S.B."/>
            <person name="Kyndt J.A."/>
            <person name="Yurkov V."/>
        </authorList>
    </citation>
    <scope>NUCLEOTIDE SEQUENCE [LARGE SCALE GENOMIC DNA]</scope>
    <source>
        <strain evidence="14 15">ER-Te-42B-Light</strain>
    </source>
</reference>
<evidence type="ECO:0000256" key="7">
    <source>
        <dbReference type="ARBA" id="ARBA00023122"/>
    </source>
</evidence>
<evidence type="ECO:0000256" key="9">
    <source>
        <dbReference type="PROSITE-ProRule" id="PRU00703"/>
    </source>
</evidence>
<dbReference type="PANTHER" id="PTHR22777">
    <property type="entry name" value="HEMOLYSIN-RELATED"/>
    <property type="match status" value="1"/>
</dbReference>
<dbReference type="PROSITE" id="PS51371">
    <property type="entry name" value="CBS"/>
    <property type="match status" value="1"/>
</dbReference>
<organism evidence="14 15">
    <name type="scientific">Shewanella metallivivens</name>
    <dbReference type="NCBI Taxonomy" id="2872342"/>
    <lineage>
        <taxon>Bacteria</taxon>
        <taxon>Pseudomonadati</taxon>
        <taxon>Pseudomonadota</taxon>
        <taxon>Gammaproteobacteria</taxon>
        <taxon>Alteromonadales</taxon>
        <taxon>Shewanellaceae</taxon>
        <taxon>Shewanella</taxon>
    </lineage>
</organism>
<dbReference type="PANTHER" id="PTHR22777:SF32">
    <property type="entry name" value="UPF0053 INNER MEMBRANE PROTEIN YFJD"/>
    <property type="match status" value="1"/>
</dbReference>
<dbReference type="Pfam" id="PF01595">
    <property type="entry name" value="CNNM"/>
    <property type="match status" value="1"/>
</dbReference>
<protein>
    <submittedName>
        <fullName evidence="14">CNNM domain-containing protein</fullName>
    </submittedName>
</protein>
<proteinExistence type="inferred from homology"/>
<dbReference type="SUPFAM" id="SSF56176">
    <property type="entry name" value="FAD-binding/transporter-associated domain-like"/>
    <property type="match status" value="1"/>
</dbReference>
<feature type="domain" description="CBS" evidence="12">
    <location>
        <begin position="273"/>
        <end position="330"/>
    </location>
</feature>
<dbReference type="PROSITE" id="PS51846">
    <property type="entry name" value="CNNM"/>
    <property type="match status" value="1"/>
</dbReference>
<feature type="transmembrane region" description="Helical" evidence="11">
    <location>
        <begin position="6"/>
        <end position="25"/>
    </location>
</feature>
<keyword evidence="4 10" id="KW-0812">Transmembrane</keyword>
<keyword evidence="15" id="KW-1185">Reference proteome</keyword>
<keyword evidence="6 10" id="KW-1133">Transmembrane helix</keyword>
<evidence type="ECO:0000256" key="5">
    <source>
        <dbReference type="ARBA" id="ARBA00022737"/>
    </source>
</evidence>
<feature type="transmembrane region" description="Helical" evidence="11">
    <location>
        <begin position="92"/>
        <end position="112"/>
    </location>
</feature>
<name>A0ABT5TNJ2_9GAMM</name>
<dbReference type="InterPro" id="IPR036318">
    <property type="entry name" value="FAD-bd_PCMH-like_sf"/>
</dbReference>
<feature type="transmembrane region" description="Helical" evidence="11">
    <location>
        <begin position="124"/>
        <end position="143"/>
    </location>
</feature>
<keyword evidence="7 9" id="KW-0129">CBS domain</keyword>
<dbReference type="NCBIfam" id="NF008604">
    <property type="entry name" value="PRK11573.1"/>
    <property type="match status" value="1"/>
</dbReference>
<feature type="transmembrane region" description="Helical" evidence="11">
    <location>
        <begin position="62"/>
        <end position="86"/>
    </location>
</feature>
<comment type="caution">
    <text evidence="14">The sequence shown here is derived from an EMBL/GenBank/DDBJ whole genome shotgun (WGS) entry which is preliminary data.</text>
</comment>
<sequence length="428" mass="47393">MDAISTSALLIFLLVLIIISAYFSGSETAMMSLNRYRLRHLAGNGHKGAQRALKMLDRPDRLIGLILIGNNLVNILASAIATIVGMRLFGDMGVAIATGVLTLVVLVFAEVTPKTFAALHPERIAFPSSILLGWLLVLLSPLVKIINLITSGFLRLMGIKTVKTSDALSQEELRTVVHEAGALIPQRHQEMLLSILDLEKVTVEDIMISRADIYAINVNDDFKLINKMVIQSPHTRVLVYRDNIDDAVGFIHLRDALRLQSKEQFSKSSLLRAVKELYFIPEGTPLNVQLSNFQHNKERIGLVVDEYGDIQGLVTLEDILEEIVGDFTTSMIATPSEDINIQQDGSFLIDATINIRDLNKEMKWDLPIDGPKTLNGLIIEFLEDIPAASTSLHIAGYHIEVVEVADNMIKTARVLPSNLEPVETDDDE</sequence>
<evidence type="ECO:0000256" key="10">
    <source>
        <dbReference type="PROSITE-ProRule" id="PRU01193"/>
    </source>
</evidence>
<accession>A0ABT5TNJ2</accession>
<dbReference type="SMART" id="SM01091">
    <property type="entry name" value="CorC_HlyC"/>
    <property type="match status" value="1"/>
</dbReference>
<keyword evidence="8 10" id="KW-0472">Membrane</keyword>
<keyword evidence="3" id="KW-1003">Cell membrane</keyword>
<gene>
    <name evidence="14" type="ORF">PQR79_09975</name>
</gene>
<feature type="domain" description="CNNM transmembrane" evidence="13">
    <location>
        <begin position="2"/>
        <end position="191"/>
    </location>
</feature>
<evidence type="ECO:0000313" key="14">
    <source>
        <dbReference type="EMBL" id="MDD8059429.1"/>
    </source>
</evidence>
<comment type="subcellular location">
    <subcellularLocation>
        <location evidence="1">Cell membrane</location>
        <topology evidence="1">Multi-pass membrane protein</topology>
    </subcellularLocation>
</comment>
<evidence type="ECO:0000256" key="1">
    <source>
        <dbReference type="ARBA" id="ARBA00004651"/>
    </source>
</evidence>
<dbReference type="Gene3D" id="3.10.580.10">
    <property type="entry name" value="CBS-domain"/>
    <property type="match status" value="1"/>
</dbReference>
<evidence type="ECO:0000259" key="12">
    <source>
        <dbReference type="PROSITE" id="PS51371"/>
    </source>
</evidence>
<evidence type="ECO:0000256" key="4">
    <source>
        <dbReference type="ARBA" id="ARBA00022692"/>
    </source>
</evidence>
<dbReference type="CDD" id="cd04590">
    <property type="entry name" value="CBS_pair_CorC_HlyC_assoc"/>
    <property type="match status" value="1"/>
</dbReference>
<dbReference type="Pfam" id="PF03471">
    <property type="entry name" value="CorC_HlyC"/>
    <property type="match status" value="1"/>
</dbReference>
<evidence type="ECO:0000259" key="13">
    <source>
        <dbReference type="PROSITE" id="PS51846"/>
    </source>
</evidence>